<dbReference type="EMBL" id="JASBWU010000018">
    <property type="protein sequence ID" value="KAJ9114733.1"/>
    <property type="molecule type" value="Genomic_DNA"/>
</dbReference>
<reference evidence="1" key="1">
    <citation type="submission" date="2023-04" db="EMBL/GenBank/DDBJ databases">
        <title>Draft Genome sequencing of Naganishia species isolated from polar environments using Oxford Nanopore Technology.</title>
        <authorList>
            <person name="Leo P."/>
            <person name="Venkateswaran K."/>
        </authorList>
    </citation>
    <scope>NUCLEOTIDE SEQUENCE</scope>
    <source>
        <strain evidence="1">MNA-CCFEE 5425</strain>
    </source>
</reference>
<sequence length="276" mass="31136">MKSELTRDQAEVNKIVADAGKYSKGFPPREKEKNELLVKRIEGRMRKSQKVVHVDLGAFVRLIIRCALPIHLADRMKRGRKRMYDRVREFWLALSSSTLGDAEDLGVVPDSVVTAAAVQNEELRRLFRSDRVYRQETMSSFDLVSPFSGSLIGVWLAYVLCWEGGNDKSNSADYMEVSKQAREVLARASVGCTGTLRNHRLIFITPYTSKHDLSAFDVVSPLRAAVEAETALTTFARIANNKLFAKRCSDKNKSDDQFELKGDAEVVKAFMRDLPI</sequence>
<keyword evidence="2" id="KW-1185">Reference proteome</keyword>
<accession>A0ACC2WTB1</accession>
<evidence type="ECO:0000313" key="2">
    <source>
        <dbReference type="Proteomes" id="UP001243375"/>
    </source>
</evidence>
<gene>
    <name evidence="1" type="ORF">QFC22_005609</name>
</gene>
<proteinExistence type="predicted"/>
<comment type="caution">
    <text evidence="1">The sequence shown here is derived from an EMBL/GenBank/DDBJ whole genome shotgun (WGS) entry which is preliminary data.</text>
</comment>
<organism evidence="1 2">
    <name type="scientific">Naganishia vaughanmartiniae</name>
    <dbReference type="NCBI Taxonomy" id="1424756"/>
    <lineage>
        <taxon>Eukaryota</taxon>
        <taxon>Fungi</taxon>
        <taxon>Dikarya</taxon>
        <taxon>Basidiomycota</taxon>
        <taxon>Agaricomycotina</taxon>
        <taxon>Tremellomycetes</taxon>
        <taxon>Filobasidiales</taxon>
        <taxon>Filobasidiaceae</taxon>
        <taxon>Naganishia</taxon>
    </lineage>
</organism>
<protein>
    <submittedName>
        <fullName evidence="1">Uncharacterized protein</fullName>
    </submittedName>
</protein>
<evidence type="ECO:0000313" key="1">
    <source>
        <dbReference type="EMBL" id="KAJ9114733.1"/>
    </source>
</evidence>
<dbReference type="Proteomes" id="UP001243375">
    <property type="component" value="Unassembled WGS sequence"/>
</dbReference>
<name>A0ACC2WTB1_9TREE</name>